<accession>F2Q603</accession>
<protein>
    <submittedName>
        <fullName evidence="1">Uncharacterized protein</fullName>
    </submittedName>
</protein>
<dbReference type="VEuPathDB" id="FungiDB:TEQG_08857"/>
<proteinExistence type="predicted"/>
<evidence type="ECO:0000313" key="1">
    <source>
        <dbReference type="EMBL" id="EGE09571.1"/>
    </source>
</evidence>
<gene>
    <name evidence="1" type="ORF">TEQG_08857</name>
</gene>
<dbReference type="Proteomes" id="UP000009169">
    <property type="component" value="Unassembled WGS sequence"/>
</dbReference>
<dbReference type="EMBL" id="DS995819">
    <property type="protein sequence ID" value="EGE09571.1"/>
    <property type="molecule type" value="Genomic_DNA"/>
</dbReference>
<dbReference type="AlphaFoldDB" id="F2Q603"/>
<sequence length="90" mass="10552">MACLLDVVIAQNEMLSQKQYRADTVNLVIIHVGLEVKVRIGREEEKKRRRGGRESERAWAREMELTGKGVRRPSLTRGAHRRVDWLVTRW</sequence>
<name>F2Q603_TRIEC</name>
<organism evidence="1 2">
    <name type="scientific">Trichophyton equinum (strain ATCC MYA-4606 / CBS 127.97)</name>
    <name type="common">Horse ringworm fungus</name>
    <dbReference type="NCBI Taxonomy" id="559882"/>
    <lineage>
        <taxon>Eukaryota</taxon>
        <taxon>Fungi</taxon>
        <taxon>Dikarya</taxon>
        <taxon>Ascomycota</taxon>
        <taxon>Pezizomycotina</taxon>
        <taxon>Eurotiomycetes</taxon>
        <taxon>Eurotiomycetidae</taxon>
        <taxon>Onygenales</taxon>
        <taxon>Arthrodermataceae</taxon>
        <taxon>Trichophyton</taxon>
    </lineage>
</organism>
<reference evidence="2" key="1">
    <citation type="journal article" date="2012" name="MBio">
        <title>Comparative genome analysis of Trichophyton rubrum and related dermatophytes reveals candidate genes involved in infection.</title>
        <authorList>
            <person name="Martinez D.A."/>
            <person name="Oliver B.G."/>
            <person name="Graeser Y."/>
            <person name="Goldberg J.M."/>
            <person name="Li W."/>
            <person name="Martinez-Rossi N.M."/>
            <person name="Monod M."/>
            <person name="Shelest E."/>
            <person name="Barton R.C."/>
            <person name="Birch E."/>
            <person name="Brakhage A.A."/>
            <person name="Chen Z."/>
            <person name="Gurr S.J."/>
            <person name="Heiman D."/>
            <person name="Heitman J."/>
            <person name="Kosti I."/>
            <person name="Rossi A."/>
            <person name="Saif S."/>
            <person name="Samalova M."/>
            <person name="Saunders C.W."/>
            <person name="Shea T."/>
            <person name="Summerbell R.C."/>
            <person name="Xu J."/>
            <person name="Young S."/>
            <person name="Zeng Q."/>
            <person name="Birren B.W."/>
            <person name="Cuomo C.A."/>
            <person name="White T.C."/>
        </authorList>
    </citation>
    <scope>NUCLEOTIDE SEQUENCE [LARGE SCALE GENOMIC DNA]</scope>
    <source>
        <strain evidence="2">ATCC MYA-4606 / CBS 127.97</strain>
    </source>
</reference>
<keyword evidence="2" id="KW-1185">Reference proteome</keyword>
<dbReference type="HOGENOM" id="CLU_2442448_0_0_1"/>
<evidence type="ECO:0000313" key="2">
    <source>
        <dbReference type="Proteomes" id="UP000009169"/>
    </source>
</evidence>